<evidence type="ECO:0000256" key="3">
    <source>
        <dbReference type="ARBA" id="ARBA00022452"/>
    </source>
</evidence>
<evidence type="ECO:0000256" key="8">
    <source>
        <dbReference type="ARBA" id="ARBA00023065"/>
    </source>
</evidence>
<dbReference type="RefSeq" id="WP_386409625.1">
    <property type="nucleotide sequence ID" value="NZ_JBHTJH010000017.1"/>
</dbReference>
<evidence type="ECO:0000256" key="10">
    <source>
        <dbReference type="ARBA" id="ARBA00023136"/>
    </source>
</evidence>
<keyword evidence="11 12" id="KW-0998">Cell outer membrane</keyword>
<evidence type="ECO:0000256" key="9">
    <source>
        <dbReference type="ARBA" id="ARBA00023077"/>
    </source>
</evidence>
<dbReference type="Pfam" id="PF13715">
    <property type="entry name" value="CarbopepD_reg_2"/>
    <property type="match status" value="1"/>
</dbReference>
<evidence type="ECO:0000256" key="13">
    <source>
        <dbReference type="RuleBase" id="RU003357"/>
    </source>
</evidence>
<dbReference type="InterPro" id="IPR036942">
    <property type="entry name" value="Beta-barrel_TonB_sf"/>
</dbReference>
<evidence type="ECO:0000259" key="15">
    <source>
        <dbReference type="Pfam" id="PF00593"/>
    </source>
</evidence>
<dbReference type="PROSITE" id="PS52016">
    <property type="entry name" value="TONB_DEPENDENT_REC_3"/>
    <property type="match status" value="1"/>
</dbReference>
<evidence type="ECO:0000256" key="1">
    <source>
        <dbReference type="ARBA" id="ARBA00004571"/>
    </source>
</evidence>
<comment type="similarity">
    <text evidence="12 13">Belongs to the TonB-dependent receptor family.</text>
</comment>
<keyword evidence="7" id="KW-0408">Iron</keyword>
<dbReference type="Proteomes" id="UP001596978">
    <property type="component" value="Unassembled WGS sequence"/>
</dbReference>
<evidence type="ECO:0000256" key="4">
    <source>
        <dbReference type="ARBA" id="ARBA00022496"/>
    </source>
</evidence>
<feature type="chain" id="PRO_5045772091" evidence="14">
    <location>
        <begin position="20"/>
        <end position="807"/>
    </location>
</feature>
<dbReference type="InterPro" id="IPR037066">
    <property type="entry name" value="Plug_dom_sf"/>
</dbReference>
<accession>A0ABW3D1R4</accession>
<dbReference type="InterPro" id="IPR012910">
    <property type="entry name" value="Plug_dom"/>
</dbReference>
<keyword evidence="17" id="KW-0675">Receptor</keyword>
<organism evidence="17 18">
    <name type="scientific">Sungkyunkwania multivorans</name>
    <dbReference type="NCBI Taxonomy" id="1173618"/>
    <lineage>
        <taxon>Bacteria</taxon>
        <taxon>Pseudomonadati</taxon>
        <taxon>Bacteroidota</taxon>
        <taxon>Flavobacteriia</taxon>
        <taxon>Flavobacteriales</taxon>
        <taxon>Flavobacteriaceae</taxon>
        <taxon>Sungkyunkwania</taxon>
    </lineage>
</organism>
<evidence type="ECO:0000259" key="16">
    <source>
        <dbReference type="Pfam" id="PF07715"/>
    </source>
</evidence>
<feature type="domain" description="TonB-dependent receptor plug" evidence="16">
    <location>
        <begin position="114"/>
        <end position="222"/>
    </location>
</feature>
<evidence type="ECO:0000256" key="14">
    <source>
        <dbReference type="SAM" id="SignalP"/>
    </source>
</evidence>
<dbReference type="Pfam" id="PF07715">
    <property type="entry name" value="Plug"/>
    <property type="match status" value="1"/>
</dbReference>
<keyword evidence="3 12" id="KW-1134">Transmembrane beta strand</keyword>
<dbReference type="SUPFAM" id="SSF49464">
    <property type="entry name" value="Carboxypeptidase regulatory domain-like"/>
    <property type="match status" value="1"/>
</dbReference>
<dbReference type="EMBL" id="JBHTJH010000017">
    <property type="protein sequence ID" value="MFD0863514.1"/>
    <property type="molecule type" value="Genomic_DNA"/>
</dbReference>
<name>A0ABW3D1R4_9FLAO</name>
<keyword evidence="6 14" id="KW-0732">Signal</keyword>
<dbReference type="InterPro" id="IPR039426">
    <property type="entry name" value="TonB-dep_rcpt-like"/>
</dbReference>
<evidence type="ECO:0000256" key="6">
    <source>
        <dbReference type="ARBA" id="ARBA00022729"/>
    </source>
</evidence>
<dbReference type="PANTHER" id="PTHR32552:SF68">
    <property type="entry name" value="FERRICHROME OUTER MEMBRANE TRANSPORTER_PHAGE RECEPTOR"/>
    <property type="match status" value="1"/>
</dbReference>
<gene>
    <name evidence="17" type="ORF">ACFQ1M_14960</name>
</gene>
<dbReference type="Gene3D" id="2.170.130.10">
    <property type="entry name" value="TonB-dependent receptor, plug domain"/>
    <property type="match status" value="1"/>
</dbReference>
<evidence type="ECO:0000256" key="2">
    <source>
        <dbReference type="ARBA" id="ARBA00022448"/>
    </source>
</evidence>
<proteinExistence type="inferred from homology"/>
<dbReference type="PANTHER" id="PTHR32552">
    <property type="entry name" value="FERRICHROME IRON RECEPTOR-RELATED"/>
    <property type="match status" value="1"/>
</dbReference>
<protein>
    <submittedName>
        <fullName evidence="17">TonB-dependent receptor</fullName>
    </submittedName>
</protein>
<keyword evidence="10 12" id="KW-0472">Membrane</keyword>
<dbReference type="Gene3D" id="2.40.170.20">
    <property type="entry name" value="TonB-dependent receptor, beta-barrel domain"/>
    <property type="match status" value="1"/>
</dbReference>
<sequence length="807" mass="90973">MKTLFTFLSFVALSFTTIAQTYTLSGVVTDQDGRPFPGVSVVVEGTTTGTTTDFEGVYTLRLSKGNYILSFHYLAPKAHLEEVEVNSDTTLNVQLGSNMTILDEVLVSAVRVDADSPVSHSNLSEEEIAERNLGQDIPILMNYLPSVVTTSDAGAGIGYTGIRVRGSDATRVNVTINGIPYNDAESQGTFWVNLPDFASSVESLQLQRGVGTSTNGAGAFGASLNLLTDAVSEEANGEISNAIGSFQTRKHTVKFSTGRINDHFEIAGRLSSIQSDGYIDRASADLKSYFLQASYVDEKTLVKALVFGGKERTYQSWFGIPRSLLETDRTYNPAGEQYDENGNLLGFYEDQVDNYNQDHYQFHINRIFDEHWSARLGLNYTWGRGFFEEYIDEYASREFNFAPDATFDFLGLDPVVVNGQTITETDNVRRLWLDNDYYVGTFSVNYRKDNTEAIFGGLYSEYDGDHFGELIWARYASNSEPFDRLYYNKAIKKEYSLFAKANFDLDDRWRLFGDLQIRGVDYKVDGTVKGSETFTVDDEHFFFNPKAGVTFNVNDNNNLYFSYARASREPNRSDYENGNPKPEFLNDFELGWRFNKENVRLNTNLYYMRYKDQLVLTGELDDVGAPIRSNVGDSYRLGLELDAMWAITDKWVWSPNATFSVNKNLDYVESRDGVLRDFGNTDISFSPRVIAGNMIAFKPISGFQISLLSKFVGEQFLSNNELEVAKLESYFVNDINIQYEIETNTIFKSIVFTGLFNNILNEQYVSNGYYFNFDDDFSQPGVVTTVDGTGYYPQAGTNFLLGATLKF</sequence>
<dbReference type="InterPro" id="IPR008969">
    <property type="entry name" value="CarboxyPept-like_regulatory"/>
</dbReference>
<evidence type="ECO:0000313" key="18">
    <source>
        <dbReference type="Proteomes" id="UP001596978"/>
    </source>
</evidence>
<feature type="domain" description="TonB-dependent receptor-like beta-barrel" evidence="15">
    <location>
        <begin position="324"/>
        <end position="743"/>
    </location>
</feature>
<keyword evidence="18" id="KW-1185">Reference proteome</keyword>
<keyword evidence="4" id="KW-0410">Iron transport</keyword>
<dbReference type="Pfam" id="PF00593">
    <property type="entry name" value="TonB_dep_Rec_b-barrel"/>
    <property type="match status" value="1"/>
</dbReference>
<comment type="caution">
    <text evidence="17">The sequence shown here is derived from an EMBL/GenBank/DDBJ whole genome shotgun (WGS) entry which is preliminary data.</text>
</comment>
<keyword evidence="5 12" id="KW-0812">Transmembrane</keyword>
<feature type="signal peptide" evidence="14">
    <location>
        <begin position="1"/>
        <end position="19"/>
    </location>
</feature>
<evidence type="ECO:0000256" key="12">
    <source>
        <dbReference type="PROSITE-ProRule" id="PRU01360"/>
    </source>
</evidence>
<dbReference type="Gene3D" id="2.60.40.1120">
    <property type="entry name" value="Carboxypeptidase-like, regulatory domain"/>
    <property type="match status" value="1"/>
</dbReference>
<evidence type="ECO:0000256" key="7">
    <source>
        <dbReference type="ARBA" id="ARBA00023004"/>
    </source>
</evidence>
<keyword evidence="8" id="KW-0406">Ion transport</keyword>
<evidence type="ECO:0000256" key="5">
    <source>
        <dbReference type="ARBA" id="ARBA00022692"/>
    </source>
</evidence>
<evidence type="ECO:0000313" key="17">
    <source>
        <dbReference type="EMBL" id="MFD0863514.1"/>
    </source>
</evidence>
<evidence type="ECO:0000256" key="11">
    <source>
        <dbReference type="ARBA" id="ARBA00023237"/>
    </source>
</evidence>
<reference evidence="18" key="1">
    <citation type="journal article" date="2019" name="Int. J. Syst. Evol. Microbiol.">
        <title>The Global Catalogue of Microorganisms (GCM) 10K type strain sequencing project: providing services to taxonomists for standard genome sequencing and annotation.</title>
        <authorList>
            <consortium name="The Broad Institute Genomics Platform"/>
            <consortium name="The Broad Institute Genome Sequencing Center for Infectious Disease"/>
            <person name="Wu L."/>
            <person name="Ma J."/>
        </authorList>
    </citation>
    <scope>NUCLEOTIDE SEQUENCE [LARGE SCALE GENOMIC DNA]</scope>
    <source>
        <strain evidence="18">CCUG 62952</strain>
    </source>
</reference>
<dbReference type="InterPro" id="IPR000531">
    <property type="entry name" value="Beta-barrel_TonB"/>
</dbReference>
<keyword evidence="9 13" id="KW-0798">TonB box</keyword>
<comment type="subcellular location">
    <subcellularLocation>
        <location evidence="1 12">Cell outer membrane</location>
        <topology evidence="1 12">Multi-pass membrane protein</topology>
    </subcellularLocation>
</comment>
<keyword evidence="2 12" id="KW-0813">Transport</keyword>
<dbReference type="SUPFAM" id="SSF56935">
    <property type="entry name" value="Porins"/>
    <property type="match status" value="1"/>
</dbReference>